<dbReference type="PROSITE" id="PS00625">
    <property type="entry name" value="RCC1_1"/>
    <property type="match status" value="1"/>
</dbReference>
<dbReference type="Ensembl" id="ENSCMMT00000010093.1">
    <property type="protein sequence ID" value="ENSCMMP00000009163.1"/>
    <property type="gene ID" value="ENSCMMG00000005632.1"/>
</dbReference>
<organism evidence="5 6">
    <name type="scientific">Cairina moschata</name>
    <name type="common">Muscovy duck</name>
    <dbReference type="NCBI Taxonomy" id="8855"/>
    <lineage>
        <taxon>Eukaryota</taxon>
        <taxon>Metazoa</taxon>
        <taxon>Chordata</taxon>
        <taxon>Craniata</taxon>
        <taxon>Vertebrata</taxon>
        <taxon>Euteleostomi</taxon>
        <taxon>Archelosauria</taxon>
        <taxon>Archosauria</taxon>
        <taxon>Dinosauria</taxon>
        <taxon>Saurischia</taxon>
        <taxon>Theropoda</taxon>
        <taxon>Coelurosauria</taxon>
        <taxon>Aves</taxon>
        <taxon>Neognathae</taxon>
        <taxon>Galloanserae</taxon>
        <taxon>Anseriformes</taxon>
        <taxon>Anatidae</taxon>
        <taxon>Anatinae</taxon>
        <taxon>Cairina</taxon>
    </lineage>
</organism>
<evidence type="ECO:0000313" key="5">
    <source>
        <dbReference type="Ensembl" id="ENSCMMP00000009163.1"/>
    </source>
</evidence>
<dbReference type="PROSITE" id="PS50012">
    <property type="entry name" value="RCC1_3"/>
    <property type="match status" value="4"/>
</dbReference>
<sequence length="535" mass="55317">MEAAAIAGVPRGQNPGWVTPQQRLCLFRSQPPCRENAAQRKAPCHRTSLLPGKSLKVRKLPQNLPREAPKFPAGLCWRGVLPPAALPMAPFCPAVSHPSHRTQPGLVLSLGQGDVGQLGLGEGVMERKKPALVQLPELIVQAEAGGMHTVCLSETGKIYTFGCNDEGALGRDTSAEGSETTPGLVELQEKVVQVSAGDSHTAALTDDGRVFVWGSFRDNNGVIGLLEPMKTSSVPVLLQLSSPVVKIVSGNDHLVMLTMDGDLFTCGCGEQGQLGRVPELFANRGGRKGLREWVLYPTVQLGGPKLGSGVCCGTGQGGAVLPAPLGSALGEEKPACSGLPSAWSHLLHVSPAPGKAYSLGRAEYGRLGLGEGAEEKSTPTVIPDLPSISSVACGASVGYAVSSDGEWQAPPAHGALPSPPLPLLGGCPTASTPPGLHHGLLGQDLGQVPVLAAPAKHPARGSRAAAAQIFLWALGGGVWGRVLTREGVAELLVPSPSCELGCCESSLCSGIALAWLEHVQPTAVGRICLHKQGAC</sequence>
<dbReference type="PANTHER" id="PTHR45982">
    <property type="entry name" value="REGULATOR OF CHROMOSOME CONDENSATION"/>
    <property type="match status" value="1"/>
</dbReference>
<dbReference type="InterPro" id="IPR051553">
    <property type="entry name" value="Ran_GTPase-activating"/>
</dbReference>
<accession>A0A8C3BRY8</accession>
<feature type="domain" description="RCC1-like" evidence="4">
    <location>
        <begin position="107"/>
        <end position="406"/>
    </location>
</feature>
<evidence type="ECO:0000313" key="6">
    <source>
        <dbReference type="Proteomes" id="UP000694556"/>
    </source>
</evidence>
<dbReference type="AlphaFoldDB" id="A0A8C3BRY8"/>
<dbReference type="PRINTS" id="PR00633">
    <property type="entry name" value="RCCNDNSATION"/>
</dbReference>
<keyword evidence="1" id="KW-0344">Guanine-nucleotide releasing factor</keyword>
<dbReference type="PANTHER" id="PTHR45982:SF9">
    <property type="entry name" value="REGULATOR OF CHROMOSOME CONDENSATION"/>
    <property type="match status" value="1"/>
</dbReference>
<dbReference type="InterPro" id="IPR000408">
    <property type="entry name" value="Reg_chr_condens"/>
</dbReference>
<dbReference type="InterPro" id="IPR009091">
    <property type="entry name" value="RCC1/BLIP-II"/>
</dbReference>
<dbReference type="PROSITE" id="PS00626">
    <property type="entry name" value="RCC1_2"/>
    <property type="match status" value="1"/>
</dbReference>
<protein>
    <recommendedName>
        <fullName evidence="4">RCC1-like domain-containing protein</fullName>
    </recommendedName>
</protein>
<proteinExistence type="predicted"/>
<reference evidence="5" key="3">
    <citation type="submission" date="2025-09" db="UniProtKB">
        <authorList>
            <consortium name="Ensembl"/>
        </authorList>
    </citation>
    <scope>IDENTIFICATION</scope>
</reference>
<dbReference type="Gene3D" id="2.130.10.30">
    <property type="entry name" value="Regulator of chromosome condensation 1/beta-lactamase-inhibitor protein II"/>
    <property type="match status" value="1"/>
</dbReference>
<feature type="repeat" description="RCC1" evidence="3">
    <location>
        <begin position="105"/>
        <end position="155"/>
    </location>
</feature>
<dbReference type="GO" id="GO:0005737">
    <property type="term" value="C:cytoplasm"/>
    <property type="evidence" value="ECO:0007669"/>
    <property type="project" value="TreeGrafter"/>
</dbReference>
<reference evidence="5" key="2">
    <citation type="submission" date="2025-08" db="UniProtKB">
        <authorList>
            <consortium name="Ensembl"/>
        </authorList>
    </citation>
    <scope>IDENTIFICATION</scope>
</reference>
<keyword evidence="6" id="KW-1185">Reference proteome</keyword>
<feature type="repeat" description="RCC1" evidence="3">
    <location>
        <begin position="354"/>
        <end position="404"/>
    </location>
</feature>
<keyword evidence="2" id="KW-0677">Repeat</keyword>
<feature type="repeat" description="RCC1" evidence="3">
    <location>
        <begin position="156"/>
        <end position="207"/>
    </location>
</feature>
<evidence type="ECO:0000256" key="1">
    <source>
        <dbReference type="ARBA" id="ARBA00022658"/>
    </source>
</evidence>
<evidence type="ECO:0000256" key="2">
    <source>
        <dbReference type="ARBA" id="ARBA00022737"/>
    </source>
</evidence>
<feature type="repeat" description="RCC1" evidence="3">
    <location>
        <begin position="208"/>
        <end position="260"/>
    </location>
</feature>
<evidence type="ECO:0000259" key="4">
    <source>
        <dbReference type="Pfam" id="PF25390"/>
    </source>
</evidence>
<dbReference type="Pfam" id="PF25390">
    <property type="entry name" value="WD40_RLD"/>
    <property type="match status" value="1"/>
</dbReference>
<name>A0A8C3BRY8_CAIMO</name>
<dbReference type="InterPro" id="IPR058923">
    <property type="entry name" value="RCC1-like_dom"/>
</dbReference>
<evidence type="ECO:0000256" key="3">
    <source>
        <dbReference type="PROSITE-ProRule" id="PRU00235"/>
    </source>
</evidence>
<dbReference type="SUPFAM" id="SSF50985">
    <property type="entry name" value="RCC1/BLIP-II"/>
    <property type="match status" value="1"/>
</dbReference>
<dbReference type="GO" id="GO:0005085">
    <property type="term" value="F:guanyl-nucleotide exchange factor activity"/>
    <property type="evidence" value="ECO:0007669"/>
    <property type="project" value="TreeGrafter"/>
</dbReference>
<dbReference type="Proteomes" id="UP000694556">
    <property type="component" value="Chromosome 24"/>
</dbReference>
<reference evidence="5" key="1">
    <citation type="submission" date="2018-09" db="EMBL/GenBank/DDBJ databases">
        <title>Common duck and Muscovy duck high density SNP chip.</title>
        <authorList>
            <person name="Vignal A."/>
            <person name="Thebault N."/>
            <person name="Warren W.C."/>
        </authorList>
    </citation>
    <scope>NUCLEOTIDE SEQUENCE [LARGE SCALE GENOMIC DNA]</scope>
</reference>